<dbReference type="eggNOG" id="ENOG50308HW">
    <property type="taxonomic scope" value="Bacteria"/>
</dbReference>
<keyword evidence="1" id="KW-0472">Membrane</keyword>
<proteinExistence type="predicted"/>
<dbReference type="EMBL" id="MPLS01000025">
    <property type="protein sequence ID" value="ORI97428.1"/>
    <property type="molecule type" value="Genomic_DNA"/>
</dbReference>
<reference evidence="2 3" key="1">
    <citation type="journal article" date="2017" name="Front. Microbiol.">
        <title>Genomic Characterization of Dairy Associated Leuconostoc Species and Diversity of Leuconostocs in Undefined Mixed Mesophilic Starter Cultures.</title>
        <authorList>
            <person name="Frantzen C.A."/>
            <person name="Kot W."/>
            <person name="Pedersen T.B."/>
            <person name="Ardo Y.M."/>
            <person name="Broadbent J.R."/>
            <person name="Neve H."/>
            <person name="Hansen L.H."/>
            <person name="Dal Bello F."/>
            <person name="Ostlie H.M."/>
            <person name="Kleppen H.P."/>
            <person name="Vogensen F.K."/>
            <person name="Holo H."/>
        </authorList>
    </citation>
    <scope>NUCLEOTIDE SEQUENCE [LARGE SCALE GENOMIC DNA]</scope>
    <source>
        <strain evidence="2 3">LMGCF08</strain>
    </source>
</reference>
<evidence type="ECO:0000313" key="2">
    <source>
        <dbReference type="EMBL" id="ORI97428.1"/>
    </source>
</evidence>
<protein>
    <submittedName>
        <fullName evidence="2">Uncharacterized protein</fullName>
    </submittedName>
</protein>
<keyword evidence="1" id="KW-1133">Transmembrane helix</keyword>
<evidence type="ECO:0000256" key="1">
    <source>
        <dbReference type="SAM" id="Phobius"/>
    </source>
</evidence>
<keyword evidence="1" id="KW-0812">Transmembrane</keyword>
<gene>
    <name evidence="2" type="ORF">BMR96_07110</name>
</gene>
<dbReference type="RefSeq" id="WP_004915944.1">
    <property type="nucleotide sequence ID" value="NZ_JBDNKJ010000017.1"/>
</dbReference>
<dbReference type="AlphaFoldDB" id="A0A1X0VCJ4"/>
<organism evidence="2 3">
    <name type="scientific">Leuconostoc pseudomesenteroides</name>
    <dbReference type="NCBI Taxonomy" id="33968"/>
    <lineage>
        <taxon>Bacteria</taxon>
        <taxon>Bacillati</taxon>
        <taxon>Bacillota</taxon>
        <taxon>Bacilli</taxon>
        <taxon>Lactobacillales</taxon>
        <taxon>Lactobacillaceae</taxon>
        <taxon>Leuconostoc</taxon>
    </lineage>
</organism>
<accession>A0A1X0VCJ4</accession>
<evidence type="ECO:0000313" key="3">
    <source>
        <dbReference type="Proteomes" id="UP000192288"/>
    </source>
</evidence>
<name>A0A1X0VCJ4_LEUPS</name>
<feature type="transmembrane region" description="Helical" evidence="1">
    <location>
        <begin position="41"/>
        <end position="61"/>
    </location>
</feature>
<comment type="caution">
    <text evidence="2">The sequence shown here is derived from an EMBL/GenBank/DDBJ whole genome shotgun (WGS) entry which is preliminary data.</text>
</comment>
<dbReference type="STRING" id="33968.BMS77_07785"/>
<dbReference type="GeneID" id="29576179"/>
<sequence>MKLPHPLKKARDNREKMKQEAQQIVENYDKGQKPQPVDNKIIWYVIGGFVFVFILKGLSLLMGG</sequence>
<dbReference type="Proteomes" id="UP000192288">
    <property type="component" value="Unassembled WGS sequence"/>
</dbReference>